<organism evidence="2 3">
    <name type="scientific">Spirosoma profusum</name>
    <dbReference type="NCBI Taxonomy" id="2771354"/>
    <lineage>
        <taxon>Bacteria</taxon>
        <taxon>Pseudomonadati</taxon>
        <taxon>Bacteroidota</taxon>
        <taxon>Cytophagia</taxon>
        <taxon>Cytophagales</taxon>
        <taxon>Cytophagaceae</taxon>
        <taxon>Spirosoma</taxon>
    </lineage>
</organism>
<dbReference type="RefSeq" id="WP_190889234.1">
    <property type="nucleotide sequence ID" value="NZ_JACWZY010000021.1"/>
</dbReference>
<gene>
    <name evidence="2" type="ORF">IC229_22265</name>
</gene>
<comment type="caution">
    <text evidence="2">The sequence shown here is derived from an EMBL/GenBank/DDBJ whole genome shotgun (WGS) entry which is preliminary data.</text>
</comment>
<sequence>MKTRFIPILIVAILASNTGYAQSGSGGSTTTISLKGDSGTEQAAKLELIRILQERLNKLTVSQLNARIIVSRGVTDYYKVKEIMDMQDKMWAFRSRYVTQANKLEDANKGFATGGFAFKYISAFNAALSTADVVKKQLDAVIRSGTPIILPAMPTFDISPANSDPGEDVVVAMNSILSSYGINSQADFDQLPKEKQDEIKAKMQEAAKPLEDAIRQQMKDSNKQVLATLGNIVGAAFGVAGAGNMLVGLASGNTSGLSALVGSIVDNFQIPADYYDSPTLKLTDSERIKIIDELHVRISEAYQQTLALGASMSSDTKDRYKELSQPRNDVILYGPKKP</sequence>
<keyword evidence="3" id="KW-1185">Reference proteome</keyword>
<evidence type="ECO:0000256" key="1">
    <source>
        <dbReference type="SAM" id="SignalP"/>
    </source>
</evidence>
<accession>A0A926Y4M0</accession>
<reference evidence="2" key="1">
    <citation type="submission" date="2020-09" db="EMBL/GenBank/DDBJ databases">
        <authorList>
            <person name="Kim M.K."/>
        </authorList>
    </citation>
    <scope>NUCLEOTIDE SEQUENCE</scope>
    <source>
        <strain evidence="2">BT702</strain>
    </source>
</reference>
<feature type="chain" id="PRO_5037573798" evidence="1">
    <location>
        <begin position="22"/>
        <end position="338"/>
    </location>
</feature>
<dbReference type="Proteomes" id="UP000598820">
    <property type="component" value="Unassembled WGS sequence"/>
</dbReference>
<keyword evidence="1" id="KW-0732">Signal</keyword>
<protein>
    <submittedName>
        <fullName evidence="2">Uncharacterized protein</fullName>
    </submittedName>
</protein>
<name>A0A926Y4M0_9BACT</name>
<evidence type="ECO:0000313" key="3">
    <source>
        <dbReference type="Proteomes" id="UP000598820"/>
    </source>
</evidence>
<dbReference type="EMBL" id="JACWZY010000021">
    <property type="protein sequence ID" value="MBD2703385.1"/>
    <property type="molecule type" value="Genomic_DNA"/>
</dbReference>
<proteinExistence type="predicted"/>
<evidence type="ECO:0000313" key="2">
    <source>
        <dbReference type="EMBL" id="MBD2703385.1"/>
    </source>
</evidence>
<feature type="signal peptide" evidence="1">
    <location>
        <begin position="1"/>
        <end position="21"/>
    </location>
</feature>
<dbReference type="AlphaFoldDB" id="A0A926Y4M0"/>